<dbReference type="SUPFAM" id="SSF48371">
    <property type="entry name" value="ARM repeat"/>
    <property type="match status" value="1"/>
</dbReference>
<organism evidence="2 3">
    <name type="scientific">Roridomyces roridus</name>
    <dbReference type="NCBI Taxonomy" id="1738132"/>
    <lineage>
        <taxon>Eukaryota</taxon>
        <taxon>Fungi</taxon>
        <taxon>Dikarya</taxon>
        <taxon>Basidiomycota</taxon>
        <taxon>Agaricomycotina</taxon>
        <taxon>Agaricomycetes</taxon>
        <taxon>Agaricomycetidae</taxon>
        <taxon>Agaricales</taxon>
        <taxon>Marasmiineae</taxon>
        <taxon>Mycenaceae</taxon>
        <taxon>Roridomyces</taxon>
    </lineage>
</organism>
<reference evidence="2" key="1">
    <citation type="submission" date="2023-03" db="EMBL/GenBank/DDBJ databases">
        <title>Massive genome expansion in bonnet fungi (Mycena s.s.) driven by repeated elements and novel gene families across ecological guilds.</title>
        <authorList>
            <consortium name="Lawrence Berkeley National Laboratory"/>
            <person name="Harder C.B."/>
            <person name="Miyauchi S."/>
            <person name="Viragh M."/>
            <person name="Kuo A."/>
            <person name="Thoen E."/>
            <person name="Andreopoulos B."/>
            <person name="Lu D."/>
            <person name="Skrede I."/>
            <person name="Drula E."/>
            <person name="Henrissat B."/>
            <person name="Morin E."/>
            <person name="Kohler A."/>
            <person name="Barry K."/>
            <person name="LaButti K."/>
            <person name="Morin E."/>
            <person name="Salamov A."/>
            <person name="Lipzen A."/>
            <person name="Mereny Z."/>
            <person name="Hegedus B."/>
            <person name="Baldrian P."/>
            <person name="Stursova M."/>
            <person name="Weitz H."/>
            <person name="Taylor A."/>
            <person name="Grigoriev I.V."/>
            <person name="Nagy L.G."/>
            <person name="Martin F."/>
            <person name="Kauserud H."/>
        </authorList>
    </citation>
    <scope>NUCLEOTIDE SEQUENCE</scope>
    <source>
        <strain evidence="2">9284</strain>
    </source>
</reference>
<proteinExistence type="predicted"/>
<dbReference type="Gene3D" id="1.25.10.10">
    <property type="entry name" value="Leucine-rich Repeat Variant"/>
    <property type="match status" value="2"/>
</dbReference>
<accession>A0AAD7C8Z0</accession>
<dbReference type="AlphaFoldDB" id="A0AAD7C8Z0"/>
<comment type="caution">
    <text evidence="2">The sequence shown here is derived from an EMBL/GenBank/DDBJ whole genome shotgun (WGS) entry which is preliminary data.</text>
</comment>
<evidence type="ECO:0000313" key="3">
    <source>
        <dbReference type="Proteomes" id="UP001221142"/>
    </source>
</evidence>
<dbReference type="InterPro" id="IPR000225">
    <property type="entry name" value="Armadillo"/>
</dbReference>
<name>A0AAD7C8Z0_9AGAR</name>
<dbReference type="InterPro" id="IPR011989">
    <property type="entry name" value="ARM-like"/>
</dbReference>
<evidence type="ECO:0000256" key="1">
    <source>
        <dbReference type="PROSITE-ProRule" id="PRU00259"/>
    </source>
</evidence>
<sequence>MTISSRLQCTRLSSPPPRPTLFMQSLASESCASLVSWWSDSNPGLNGPTINLHTLTKPLQRFMYHRQALGYIKAGTTVPLTEATLDVYFSYLQCKYVATRTKVKILTNLHALTLFELEEGLENGILRSSFFAKIPQLLGSSNPDIRRETAKLIAVLARREASVGPIVALNLVQQLELMLHDNDTILVKNALESLTEIALWPLGAQAIAVSDALECTEGFLASRPSLRILAAILNDIIACHSEPAAEALIVKPNRFPFEQVASLLQKKDNTFGSVYYGLRGLQRIARSAAGAQLIMDTAMLVHVVVQLLGSHESFHVIGSCELISKLASHENIMPKLLKLHPLPKIVKLLPDTTPWAASAAVGVLHQISCRKLGAEAILETDGALASIPKLDFPSSWPAGNRKRDELLQNLAKHRPESTPPNA</sequence>
<dbReference type="PROSITE" id="PS50176">
    <property type="entry name" value="ARM_REPEAT"/>
    <property type="match status" value="1"/>
</dbReference>
<feature type="repeat" description="ARM" evidence="1">
    <location>
        <begin position="340"/>
        <end position="382"/>
    </location>
</feature>
<dbReference type="Proteomes" id="UP001221142">
    <property type="component" value="Unassembled WGS sequence"/>
</dbReference>
<dbReference type="InterPro" id="IPR016024">
    <property type="entry name" value="ARM-type_fold"/>
</dbReference>
<keyword evidence="3" id="KW-1185">Reference proteome</keyword>
<evidence type="ECO:0000313" key="2">
    <source>
        <dbReference type="EMBL" id="KAJ7641917.1"/>
    </source>
</evidence>
<dbReference type="EMBL" id="JARKIF010000004">
    <property type="protein sequence ID" value="KAJ7641917.1"/>
    <property type="molecule type" value="Genomic_DNA"/>
</dbReference>
<protein>
    <submittedName>
        <fullName evidence="2">Uncharacterized protein</fullName>
    </submittedName>
</protein>
<gene>
    <name evidence="2" type="ORF">FB45DRAFT_363360</name>
</gene>